<accession>A0A642UC27</accession>
<evidence type="ECO:0000313" key="9">
    <source>
        <dbReference type="EMBL" id="KAA8896522.1"/>
    </source>
</evidence>
<keyword evidence="3 6" id="KW-0694">RNA-binding</keyword>
<keyword evidence="2 5" id="KW-0396">Initiation factor</keyword>
<comment type="caution">
    <text evidence="9">The sequence shown here is derived from an EMBL/GenBank/DDBJ whole genome shotgun (WGS) entry which is preliminary data.</text>
</comment>
<dbReference type="InterPro" id="IPR035979">
    <property type="entry name" value="RBD_domain_sf"/>
</dbReference>
<dbReference type="Gene3D" id="3.30.70.330">
    <property type="match status" value="1"/>
</dbReference>
<dbReference type="GO" id="GO:0005852">
    <property type="term" value="C:eukaryotic translation initiation factor 3 complex"/>
    <property type="evidence" value="ECO:0007669"/>
    <property type="project" value="UniProtKB-UniRule"/>
</dbReference>
<dbReference type="SUPFAM" id="SSF54928">
    <property type="entry name" value="RNA-binding domain, RBD"/>
    <property type="match status" value="1"/>
</dbReference>
<dbReference type="PANTHER" id="PTHR10352">
    <property type="entry name" value="EUKARYOTIC TRANSLATION INITIATION FACTOR 3 SUBUNIT G"/>
    <property type="match status" value="1"/>
</dbReference>
<reference evidence="9" key="1">
    <citation type="journal article" date="2019" name="G3 (Bethesda)">
        <title>Genome Assemblies of Two Rare Opportunistic Yeast Pathogens: Diutina rugosa (syn. Candida rugosa) and Trichomonascus ciferrii (syn. Candida ciferrii).</title>
        <authorList>
            <person name="Mixao V."/>
            <person name="Saus E."/>
            <person name="Hansen A.P."/>
            <person name="Lass-Florl C."/>
            <person name="Gabaldon T."/>
        </authorList>
    </citation>
    <scope>NUCLEOTIDE SEQUENCE</scope>
    <source>
        <strain evidence="9">CBS 4856</strain>
    </source>
</reference>
<evidence type="ECO:0000256" key="3">
    <source>
        <dbReference type="ARBA" id="ARBA00022884"/>
    </source>
</evidence>
<dbReference type="InterPro" id="IPR012677">
    <property type="entry name" value="Nucleotide-bd_a/b_plait_sf"/>
</dbReference>
<dbReference type="InterPro" id="IPR000504">
    <property type="entry name" value="RRM_dom"/>
</dbReference>
<feature type="compositionally biased region" description="Low complexity" evidence="7">
    <location>
        <begin position="163"/>
        <end position="173"/>
    </location>
</feature>
<proteinExistence type="inferred from homology"/>
<dbReference type="PIRSF" id="PIRSF037949">
    <property type="entry name" value="Transl_init_eIF-3_RNA-bind"/>
    <property type="match status" value="1"/>
</dbReference>
<comment type="subunit">
    <text evidence="5">Component of the eukaryotic translation initiation factor 3 (eIF-3) complex.</text>
</comment>
<organism evidence="9 10">
    <name type="scientific">Trichomonascus ciferrii</name>
    <dbReference type="NCBI Taxonomy" id="44093"/>
    <lineage>
        <taxon>Eukaryota</taxon>
        <taxon>Fungi</taxon>
        <taxon>Dikarya</taxon>
        <taxon>Ascomycota</taxon>
        <taxon>Saccharomycotina</taxon>
        <taxon>Dipodascomycetes</taxon>
        <taxon>Dipodascales</taxon>
        <taxon>Trichomonascaceae</taxon>
        <taxon>Trichomonascus</taxon>
        <taxon>Trichomonascus ciferrii complex</taxon>
    </lineage>
</organism>
<dbReference type="Pfam" id="PF12353">
    <property type="entry name" value="eIF3g"/>
    <property type="match status" value="1"/>
</dbReference>
<evidence type="ECO:0000259" key="8">
    <source>
        <dbReference type="PROSITE" id="PS50102"/>
    </source>
</evidence>
<evidence type="ECO:0000256" key="1">
    <source>
        <dbReference type="ARBA" id="ARBA00022490"/>
    </source>
</evidence>
<dbReference type="GO" id="GO:0033290">
    <property type="term" value="C:eukaryotic 48S preinitiation complex"/>
    <property type="evidence" value="ECO:0007669"/>
    <property type="project" value="UniProtKB-UniRule"/>
</dbReference>
<keyword evidence="1 5" id="KW-0963">Cytoplasm</keyword>
<dbReference type="Proteomes" id="UP000761534">
    <property type="component" value="Unassembled WGS sequence"/>
</dbReference>
<dbReference type="Pfam" id="PF00076">
    <property type="entry name" value="RRM_1"/>
    <property type="match status" value="1"/>
</dbReference>
<dbReference type="AlphaFoldDB" id="A0A642UC27"/>
<comment type="function">
    <text evidence="5">RNA-binding component of the eukaryotic translation initiation factor 3 (eIF-3) complex, which is involved in protein synthesis of a specialized repertoire of mRNAs and, together with other initiation factors, stimulates binding of mRNA and methionyl-tRNAi to the 40S ribosome. The eIF-3 complex specifically targets and initiates translation of a subset of mRNAs involved in cell proliferation. This subunit can bind 18S rRNA.</text>
</comment>
<evidence type="ECO:0000256" key="4">
    <source>
        <dbReference type="ARBA" id="ARBA00022917"/>
    </source>
</evidence>
<dbReference type="CDD" id="cd12408">
    <property type="entry name" value="RRM_eIF3G_like"/>
    <property type="match status" value="1"/>
</dbReference>
<keyword evidence="10" id="KW-1185">Reference proteome</keyword>
<evidence type="ECO:0000313" key="10">
    <source>
        <dbReference type="Proteomes" id="UP000761534"/>
    </source>
</evidence>
<dbReference type="OrthoDB" id="639027at2759"/>
<comment type="subcellular location">
    <subcellularLocation>
        <location evidence="5">Cytoplasm</location>
    </subcellularLocation>
</comment>
<dbReference type="VEuPathDB" id="FungiDB:TRICI_006865"/>
<dbReference type="GO" id="GO:0003743">
    <property type="term" value="F:translation initiation factor activity"/>
    <property type="evidence" value="ECO:0007669"/>
    <property type="project" value="UniProtKB-UniRule"/>
</dbReference>
<dbReference type="InterPro" id="IPR017334">
    <property type="entry name" value="eIF3_g"/>
</dbReference>
<feature type="domain" description="RRM" evidence="8">
    <location>
        <begin position="206"/>
        <end position="284"/>
    </location>
</feature>
<dbReference type="EMBL" id="SWFS01000578">
    <property type="protein sequence ID" value="KAA8896522.1"/>
    <property type="molecule type" value="Genomic_DNA"/>
</dbReference>
<dbReference type="HAMAP" id="MF_03006">
    <property type="entry name" value="eIF3g"/>
    <property type="match status" value="1"/>
</dbReference>
<evidence type="ECO:0000256" key="7">
    <source>
        <dbReference type="SAM" id="MobiDB-lite"/>
    </source>
</evidence>
<dbReference type="GO" id="GO:0001732">
    <property type="term" value="P:formation of cytoplasmic translation initiation complex"/>
    <property type="evidence" value="ECO:0007669"/>
    <property type="project" value="UniProtKB-UniRule"/>
</dbReference>
<evidence type="ECO:0000256" key="6">
    <source>
        <dbReference type="PROSITE-ProRule" id="PRU00176"/>
    </source>
</evidence>
<evidence type="ECO:0000256" key="5">
    <source>
        <dbReference type="HAMAP-Rule" id="MF_03006"/>
    </source>
</evidence>
<dbReference type="InterPro" id="IPR034240">
    <property type="entry name" value="eIF3G_RRM"/>
</dbReference>
<feature type="region of interest" description="Disordered" evidence="7">
    <location>
        <begin position="58"/>
        <end position="95"/>
    </location>
</feature>
<keyword evidence="4 5" id="KW-0648">Protein biosynthesis</keyword>
<comment type="similarity">
    <text evidence="5">Belongs to the eIF-3 subunit G family.</text>
</comment>
<feature type="region of interest" description="Disordered" evidence="7">
    <location>
        <begin position="155"/>
        <end position="211"/>
    </location>
</feature>
<protein>
    <recommendedName>
        <fullName evidence="5">Eukaryotic translation initiation factor 3 subunit G</fullName>
        <shortName evidence="5">eIF3g</shortName>
    </recommendedName>
    <alternativeName>
        <fullName evidence="5">Eukaryotic translation initiation factor 3 RNA-binding subunit</fullName>
        <shortName evidence="5">eIF-3 RNA-binding subunit</shortName>
    </alternativeName>
    <alternativeName>
        <fullName evidence="5">Translation initiation factor eIF3 p33 subunit homolog</fullName>
        <shortName evidence="5">eIF3 p33 homolog</shortName>
    </alternativeName>
</protein>
<gene>
    <name evidence="5" type="primary">TIF35</name>
    <name evidence="9" type="ORF">TRICI_006865</name>
</gene>
<evidence type="ECO:0000256" key="2">
    <source>
        <dbReference type="ARBA" id="ARBA00022540"/>
    </source>
</evidence>
<feature type="compositionally biased region" description="Basic and acidic residues" evidence="7">
    <location>
        <begin position="58"/>
        <end position="73"/>
    </location>
</feature>
<sequence>MVANANWNRKKPAWADEVDDELPAPEIINNPDGTKTVISYRINPANNKKVRITQKVREVKKKERVDHSVAERKKWAKYGAEKNSGPGPNVTTTSVEPDQAFKLGLKPSKAEEEAEAAAKAVAEPAPEAKIACRICSGAHFTSRCPYKDTLGPADAAADKAKEPAATTPAAAPAGKSGSSYVPPHLRAGARPSDRAASNHGERDDSTTLRVSNLSEDVTEDELRRLFSYCGRVVRCHLVRDRDTGRNRGFAFVCYETRSEAEKACEKLNGYGLDNLIMRVEFSKK</sequence>
<name>A0A642UC27_9ASCO</name>
<dbReference type="CDD" id="cd12933">
    <property type="entry name" value="eIF3G"/>
    <property type="match status" value="1"/>
</dbReference>
<dbReference type="GO" id="GO:0003723">
    <property type="term" value="F:RNA binding"/>
    <property type="evidence" value="ECO:0007669"/>
    <property type="project" value="UniProtKB-UniRule"/>
</dbReference>
<dbReference type="GO" id="GO:0016282">
    <property type="term" value="C:eukaryotic 43S preinitiation complex"/>
    <property type="evidence" value="ECO:0007669"/>
    <property type="project" value="UniProtKB-UniRule"/>
</dbReference>
<dbReference type="PROSITE" id="PS50102">
    <property type="entry name" value="RRM"/>
    <property type="match status" value="1"/>
</dbReference>
<dbReference type="InterPro" id="IPR024675">
    <property type="entry name" value="eIF3g_N"/>
</dbReference>
<dbReference type="SMART" id="SM00360">
    <property type="entry name" value="RRM"/>
    <property type="match status" value="1"/>
</dbReference>